<sequence>MEDARISTSYQRLSSTFDTLIESPEPEITDIPFVRPEPFPTGNKRDIPVSVQGIIYGSNTAGVGTSAKSLDRHNQLISSTEEVHGPRKYRGPSEGLDPHVLQRTSPTDQSLVEKPKNFVRGPEEKVFPRKGQQPCGSSSSLHKQEFASTSAKKGQ</sequence>
<accession>A0A9Q3C7K6</accession>
<organism evidence="2 3">
    <name type="scientific">Austropuccinia psidii MF-1</name>
    <dbReference type="NCBI Taxonomy" id="1389203"/>
    <lineage>
        <taxon>Eukaryota</taxon>
        <taxon>Fungi</taxon>
        <taxon>Dikarya</taxon>
        <taxon>Basidiomycota</taxon>
        <taxon>Pucciniomycotina</taxon>
        <taxon>Pucciniomycetes</taxon>
        <taxon>Pucciniales</taxon>
        <taxon>Sphaerophragmiaceae</taxon>
        <taxon>Austropuccinia</taxon>
    </lineage>
</organism>
<gene>
    <name evidence="2" type="ORF">O181_018248</name>
</gene>
<evidence type="ECO:0000256" key="1">
    <source>
        <dbReference type="SAM" id="MobiDB-lite"/>
    </source>
</evidence>
<keyword evidence="3" id="KW-1185">Reference proteome</keyword>
<feature type="region of interest" description="Disordered" evidence="1">
    <location>
        <begin position="17"/>
        <end position="47"/>
    </location>
</feature>
<comment type="caution">
    <text evidence="2">The sequence shown here is derived from an EMBL/GenBank/DDBJ whole genome shotgun (WGS) entry which is preliminary data.</text>
</comment>
<protein>
    <submittedName>
        <fullName evidence="2">Uncharacterized protein</fullName>
    </submittedName>
</protein>
<dbReference type="EMBL" id="AVOT02005226">
    <property type="protein sequence ID" value="MBW0478533.1"/>
    <property type="molecule type" value="Genomic_DNA"/>
</dbReference>
<dbReference type="AlphaFoldDB" id="A0A9Q3C7K6"/>
<feature type="compositionally biased region" description="Basic and acidic residues" evidence="1">
    <location>
        <begin position="111"/>
        <end position="127"/>
    </location>
</feature>
<proteinExistence type="predicted"/>
<dbReference type="Proteomes" id="UP000765509">
    <property type="component" value="Unassembled WGS sequence"/>
</dbReference>
<feature type="compositionally biased region" description="Polar residues" evidence="1">
    <location>
        <begin position="134"/>
        <end position="155"/>
    </location>
</feature>
<reference evidence="2" key="1">
    <citation type="submission" date="2021-03" db="EMBL/GenBank/DDBJ databases">
        <title>Draft genome sequence of rust myrtle Austropuccinia psidii MF-1, a brazilian biotype.</title>
        <authorList>
            <person name="Quecine M.C."/>
            <person name="Pachon D.M.R."/>
            <person name="Bonatelli M.L."/>
            <person name="Correr F.H."/>
            <person name="Franceschini L.M."/>
            <person name="Leite T.F."/>
            <person name="Margarido G.R.A."/>
            <person name="Almeida C.A."/>
            <person name="Ferrarezi J.A."/>
            <person name="Labate C.A."/>
        </authorList>
    </citation>
    <scope>NUCLEOTIDE SEQUENCE</scope>
    <source>
        <strain evidence="2">MF-1</strain>
    </source>
</reference>
<evidence type="ECO:0000313" key="3">
    <source>
        <dbReference type="Proteomes" id="UP000765509"/>
    </source>
</evidence>
<feature type="region of interest" description="Disordered" evidence="1">
    <location>
        <begin position="61"/>
        <end position="155"/>
    </location>
</feature>
<name>A0A9Q3C7K6_9BASI</name>
<evidence type="ECO:0000313" key="2">
    <source>
        <dbReference type="EMBL" id="MBW0478533.1"/>
    </source>
</evidence>